<evidence type="ECO:0000313" key="2">
    <source>
        <dbReference type="EnsemblMetazoa" id="CJA32972.1"/>
    </source>
</evidence>
<sequence>MDRSYPNFTLSQECRAAQNRQSEESRKGYPRILQQAAQESLLGPRWTRRSNCSTQNSSEVSDFSPSDVLWTNRTPTSSHCQRFNSIKKTTYVCPIRAQIFDSIVLPALKSGLSQRH</sequence>
<dbReference type="AlphaFoldDB" id="A0A8R1IIQ0"/>
<organism evidence="2 3">
    <name type="scientific">Caenorhabditis japonica</name>
    <dbReference type="NCBI Taxonomy" id="281687"/>
    <lineage>
        <taxon>Eukaryota</taxon>
        <taxon>Metazoa</taxon>
        <taxon>Ecdysozoa</taxon>
        <taxon>Nematoda</taxon>
        <taxon>Chromadorea</taxon>
        <taxon>Rhabditida</taxon>
        <taxon>Rhabditina</taxon>
        <taxon>Rhabditomorpha</taxon>
        <taxon>Rhabditoidea</taxon>
        <taxon>Rhabditidae</taxon>
        <taxon>Peloderinae</taxon>
        <taxon>Caenorhabditis</taxon>
    </lineage>
</organism>
<reference evidence="2" key="2">
    <citation type="submission" date="2022-06" db="UniProtKB">
        <authorList>
            <consortium name="EnsemblMetazoa"/>
        </authorList>
    </citation>
    <scope>IDENTIFICATION</scope>
    <source>
        <strain evidence="2">DF5081</strain>
    </source>
</reference>
<reference evidence="3" key="1">
    <citation type="submission" date="2010-08" db="EMBL/GenBank/DDBJ databases">
        <authorList>
            <consortium name="Caenorhabditis japonica Sequencing Consortium"/>
            <person name="Wilson R.K."/>
        </authorList>
    </citation>
    <scope>NUCLEOTIDE SEQUENCE [LARGE SCALE GENOMIC DNA]</scope>
    <source>
        <strain evidence="3">DF5081</strain>
    </source>
</reference>
<feature type="region of interest" description="Disordered" evidence="1">
    <location>
        <begin position="47"/>
        <end position="68"/>
    </location>
</feature>
<feature type="compositionally biased region" description="Polar residues" evidence="1">
    <location>
        <begin position="1"/>
        <end position="12"/>
    </location>
</feature>
<evidence type="ECO:0000313" key="3">
    <source>
        <dbReference type="Proteomes" id="UP000005237"/>
    </source>
</evidence>
<feature type="compositionally biased region" description="Polar residues" evidence="1">
    <location>
        <begin position="49"/>
        <end position="68"/>
    </location>
</feature>
<dbReference type="EnsemblMetazoa" id="CJA32972.1">
    <property type="protein sequence ID" value="CJA32972.1"/>
    <property type="gene ID" value="WBGene00208819"/>
</dbReference>
<proteinExistence type="predicted"/>
<accession>A0A8R1IIQ0</accession>
<protein>
    <submittedName>
        <fullName evidence="2">Uncharacterized protein</fullName>
    </submittedName>
</protein>
<feature type="region of interest" description="Disordered" evidence="1">
    <location>
        <begin position="1"/>
        <end position="29"/>
    </location>
</feature>
<name>A0A8R1IIQ0_CAEJA</name>
<keyword evidence="3" id="KW-1185">Reference proteome</keyword>
<evidence type="ECO:0000256" key="1">
    <source>
        <dbReference type="SAM" id="MobiDB-lite"/>
    </source>
</evidence>
<dbReference type="Proteomes" id="UP000005237">
    <property type="component" value="Unassembled WGS sequence"/>
</dbReference>